<keyword evidence="2" id="KW-0472">Membrane</keyword>
<sequence>MAAWRGAARPVTRPTEGAAALDLCGGAKAAAPRRSSEKAGDRADETRRGFFPGAAVVATKGGDGARGGFGGGGTDGGATSDLWVEGSVPAVEQPCRGEFDRRRAARWTRGRLQPRIGKSLPPSIIDSVVVVLTTGTVVVWLCWWWRREVAGHRGVWGVSDDDVVSSSPGWS</sequence>
<keyword evidence="3" id="KW-0418">Kinase</keyword>
<reference evidence="3" key="1">
    <citation type="journal article" date="2023" name="GigaByte">
        <title>Genome assembly of the bearded iris, Iris pallida Lam.</title>
        <authorList>
            <person name="Bruccoleri R.E."/>
            <person name="Oakeley E.J."/>
            <person name="Faust A.M.E."/>
            <person name="Altorfer M."/>
            <person name="Dessus-Babus S."/>
            <person name="Burckhardt D."/>
            <person name="Oertli M."/>
            <person name="Naumann U."/>
            <person name="Petersen F."/>
            <person name="Wong J."/>
        </authorList>
    </citation>
    <scope>NUCLEOTIDE SEQUENCE</scope>
    <source>
        <strain evidence="3">GSM-AAB239-AS_SAM_17_03QT</strain>
    </source>
</reference>
<dbReference type="Proteomes" id="UP001140949">
    <property type="component" value="Unassembled WGS sequence"/>
</dbReference>
<feature type="compositionally biased region" description="Basic and acidic residues" evidence="1">
    <location>
        <begin position="34"/>
        <end position="46"/>
    </location>
</feature>
<feature type="transmembrane region" description="Helical" evidence="2">
    <location>
        <begin position="124"/>
        <end position="146"/>
    </location>
</feature>
<keyword evidence="4" id="KW-1185">Reference proteome</keyword>
<dbReference type="EMBL" id="JANAVB010005398">
    <property type="protein sequence ID" value="KAJ6847447.1"/>
    <property type="molecule type" value="Genomic_DNA"/>
</dbReference>
<evidence type="ECO:0000313" key="3">
    <source>
        <dbReference type="EMBL" id="KAJ6847447.1"/>
    </source>
</evidence>
<evidence type="ECO:0000256" key="1">
    <source>
        <dbReference type="SAM" id="MobiDB-lite"/>
    </source>
</evidence>
<dbReference type="AlphaFoldDB" id="A0AAX6I3N0"/>
<proteinExistence type="predicted"/>
<accession>A0AAX6I3N0</accession>
<organism evidence="3 4">
    <name type="scientific">Iris pallida</name>
    <name type="common">Sweet iris</name>
    <dbReference type="NCBI Taxonomy" id="29817"/>
    <lineage>
        <taxon>Eukaryota</taxon>
        <taxon>Viridiplantae</taxon>
        <taxon>Streptophyta</taxon>
        <taxon>Embryophyta</taxon>
        <taxon>Tracheophyta</taxon>
        <taxon>Spermatophyta</taxon>
        <taxon>Magnoliopsida</taxon>
        <taxon>Liliopsida</taxon>
        <taxon>Asparagales</taxon>
        <taxon>Iridaceae</taxon>
        <taxon>Iridoideae</taxon>
        <taxon>Irideae</taxon>
        <taxon>Iris</taxon>
    </lineage>
</organism>
<feature type="region of interest" description="Disordered" evidence="1">
    <location>
        <begin position="25"/>
        <end position="46"/>
    </location>
</feature>
<comment type="caution">
    <text evidence="3">The sequence shown here is derived from an EMBL/GenBank/DDBJ whole genome shotgun (WGS) entry which is preliminary data.</text>
</comment>
<reference evidence="3" key="2">
    <citation type="submission" date="2023-04" db="EMBL/GenBank/DDBJ databases">
        <authorList>
            <person name="Bruccoleri R.E."/>
            <person name="Oakeley E.J."/>
            <person name="Faust A.-M."/>
            <person name="Dessus-Babus S."/>
            <person name="Altorfer M."/>
            <person name="Burckhardt D."/>
            <person name="Oertli M."/>
            <person name="Naumann U."/>
            <person name="Petersen F."/>
            <person name="Wong J."/>
        </authorList>
    </citation>
    <scope>NUCLEOTIDE SEQUENCE</scope>
    <source>
        <strain evidence="3">GSM-AAB239-AS_SAM_17_03QT</strain>
        <tissue evidence="3">Leaf</tissue>
    </source>
</reference>
<evidence type="ECO:0000256" key="2">
    <source>
        <dbReference type="SAM" id="Phobius"/>
    </source>
</evidence>
<gene>
    <name evidence="3" type="ORF">M6B38_277560</name>
</gene>
<keyword evidence="2" id="KW-1133">Transmembrane helix</keyword>
<name>A0AAX6I3N0_IRIPA</name>
<feature type="region of interest" description="Disordered" evidence="1">
    <location>
        <begin position="1"/>
        <end position="20"/>
    </location>
</feature>
<evidence type="ECO:0000313" key="4">
    <source>
        <dbReference type="Proteomes" id="UP001140949"/>
    </source>
</evidence>
<keyword evidence="2" id="KW-0812">Transmembrane</keyword>
<keyword evidence="3" id="KW-0808">Transferase</keyword>
<keyword evidence="3" id="KW-0675">Receptor</keyword>
<dbReference type="GO" id="GO:0016301">
    <property type="term" value="F:kinase activity"/>
    <property type="evidence" value="ECO:0007669"/>
    <property type="project" value="UniProtKB-KW"/>
</dbReference>
<protein>
    <submittedName>
        <fullName evidence="3">Proline-rich receptor-like protein kinase PERK2</fullName>
    </submittedName>
</protein>